<keyword evidence="3" id="KW-1185">Reference proteome</keyword>
<reference evidence="3" key="2">
    <citation type="submission" date="2015-01" db="EMBL/GenBank/DDBJ databases">
        <title>Evolutionary Origins and Diversification of the Mycorrhizal Mutualists.</title>
        <authorList>
            <consortium name="DOE Joint Genome Institute"/>
            <consortium name="Mycorrhizal Genomics Consortium"/>
            <person name="Kohler A."/>
            <person name="Kuo A."/>
            <person name="Nagy L.G."/>
            <person name="Floudas D."/>
            <person name="Copeland A."/>
            <person name="Barry K.W."/>
            <person name="Cichocki N."/>
            <person name="Veneault-Fourrey C."/>
            <person name="LaButti K."/>
            <person name="Lindquist E.A."/>
            <person name="Lipzen A."/>
            <person name="Lundell T."/>
            <person name="Morin E."/>
            <person name="Murat C."/>
            <person name="Riley R."/>
            <person name="Ohm R."/>
            <person name="Sun H."/>
            <person name="Tunlid A."/>
            <person name="Henrissat B."/>
            <person name="Grigoriev I.V."/>
            <person name="Hibbett D.S."/>
            <person name="Martin F."/>
        </authorList>
    </citation>
    <scope>NUCLEOTIDE SEQUENCE [LARGE SCALE GENOMIC DNA]</scope>
    <source>
        <strain evidence="3">Ve08.2h10</strain>
    </source>
</reference>
<dbReference type="HOGENOM" id="CLU_2961511_0_0_1"/>
<evidence type="ECO:0000256" key="1">
    <source>
        <dbReference type="SAM" id="SignalP"/>
    </source>
</evidence>
<dbReference type="Proteomes" id="UP000054538">
    <property type="component" value="Unassembled WGS sequence"/>
</dbReference>
<keyword evidence="1" id="KW-0732">Signal</keyword>
<protein>
    <submittedName>
        <fullName evidence="2">Uncharacterized protein</fullName>
    </submittedName>
</protein>
<proteinExistence type="predicted"/>
<reference evidence="2 3" key="1">
    <citation type="submission" date="2014-04" db="EMBL/GenBank/DDBJ databases">
        <authorList>
            <consortium name="DOE Joint Genome Institute"/>
            <person name="Kuo A."/>
            <person name="Kohler A."/>
            <person name="Jargeat P."/>
            <person name="Nagy L.G."/>
            <person name="Floudas D."/>
            <person name="Copeland A."/>
            <person name="Barry K.W."/>
            <person name="Cichocki N."/>
            <person name="Veneault-Fourrey C."/>
            <person name="LaButti K."/>
            <person name="Lindquist E.A."/>
            <person name="Lipzen A."/>
            <person name="Lundell T."/>
            <person name="Morin E."/>
            <person name="Murat C."/>
            <person name="Sun H."/>
            <person name="Tunlid A."/>
            <person name="Henrissat B."/>
            <person name="Grigoriev I.V."/>
            <person name="Hibbett D.S."/>
            <person name="Martin F."/>
            <person name="Nordberg H.P."/>
            <person name="Cantor M.N."/>
            <person name="Hua S.X."/>
        </authorList>
    </citation>
    <scope>NUCLEOTIDE SEQUENCE [LARGE SCALE GENOMIC DNA]</scope>
    <source>
        <strain evidence="2 3">Ve08.2h10</strain>
    </source>
</reference>
<accession>A0A0D0E4J5</accession>
<name>A0A0D0E4J5_9AGAM</name>
<evidence type="ECO:0000313" key="2">
    <source>
        <dbReference type="EMBL" id="KIK92195.1"/>
    </source>
</evidence>
<feature type="chain" id="PRO_5002221058" evidence="1">
    <location>
        <begin position="19"/>
        <end position="59"/>
    </location>
</feature>
<dbReference type="InParanoid" id="A0A0D0E4J5"/>
<organism evidence="2 3">
    <name type="scientific">Paxillus rubicundulus Ve08.2h10</name>
    <dbReference type="NCBI Taxonomy" id="930991"/>
    <lineage>
        <taxon>Eukaryota</taxon>
        <taxon>Fungi</taxon>
        <taxon>Dikarya</taxon>
        <taxon>Basidiomycota</taxon>
        <taxon>Agaricomycotina</taxon>
        <taxon>Agaricomycetes</taxon>
        <taxon>Agaricomycetidae</taxon>
        <taxon>Boletales</taxon>
        <taxon>Paxilineae</taxon>
        <taxon>Paxillaceae</taxon>
        <taxon>Paxillus</taxon>
    </lineage>
</organism>
<dbReference type="EMBL" id="KN825304">
    <property type="protein sequence ID" value="KIK92195.1"/>
    <property type="molecule type" value="Genomic_DNA"/>
</dbReference>
<dbReference type="AlphaFoldDB" id="A0A0D0E4J5"/>
<sequence length="59" mass="6242">MAQSSWALCAGFLVVVYWLNTRTPGSLPPGPRGIPILGSVTLIPKASRDPLSAFISDCL</sequence>
<evidence type="ECO:0000313" key="3">
    <source>
        <dbReference type="Proteomes" id="UP000054538"/>
    </source>
</evidence>
<gene>
    <name evidence="2" type="ORF">PAXRUDRAFT_830192</name>
</gene>
<feature type="signal peptide" evidence="1">
    <location>
        <begin position="1"/>
        <end position="18"/>
    </location>
</feature>